<feature type="compositionally biased region" description="Low complexity" evidence="5">
    <location>
        <begin position="316"/>
        <end position="347"/>
    </location>
</feature>
<dbReference type="Proteomes" id="UP000316079">
    <property type="component" value="Unassembled WGS sequence"/>
</dbReference>
<feature type="domain" description="Protein kinase" evidence="6">
    <location>
        <begin position="22"/>
        <end position="292"/>
    </location>
</feature>
<dbReference type="AlphaFoldDB" id="A0A553QZ34"/>
<dbReference type="OrthoDB" id="40902at2759"/>
<keyword evidence="8" id="KW-1185">Reference proteome</keyword>
<dbReference type="Gene3D" id="1.10.510.10">
    <property type="entry name" value="Transferase(Phosphotransferase) domain 1"/>
    <property type="match status" value="1"/>
</dbReference>
<dbReference type="InterPro" id="IPR000719">
    <property type="entry name" value="Prot_kinase_dom"/>
</dbReference>
<comment type="similarity">
    <text evidence="4">Belongs to the protein kinase superfamily.</text>
</comment>
<keyword evidence="4" id="KW-0808">Transferase</keyword>
<dbReference type="PROSITE" id="PS50011">
    <property type="entry name" value="PROTEIN_KINASE_DOM"/>
    <property type="match status" value="1"/>
</dbReference>
<evidence type="ECO:0000256" key="4">
    <source>
        <dbReference type="RuleBase" id="RU000304"/>
    </source>
</evidence>
<evidence type="ECO:0000256" key="2">
    <source>
        <dbReference type="ARBA" id="ARBA00022840"/>
    </source>
</evidence>
<dbReference type="InterPro" id="IPR011009">
    <property type="entry name" value="Kinase-like_dom_sf"/>
</dbReference>
<dbReference type="SMART" id="SM00220">
    <property type="entry name" value="S_TKc"/>
    <property type="match status" value="1"/>
</dbReference>
<dbReference type="PROSITE" id="PS00108">
    <property type="entry name" value="PROTEIN_KINASE_ST"/>
    <property type="match status" value="1"/>
</dbReference>
<dbReference type="InterPro" id="IPR017441">
    <property type="entry name" value="Protein_kinase_ATP_BS"/>
</dbReference>
<keyword evidence="2 3" id="KW-0067">ATP-binding</keyword>
<keyword evidence="4" id="KW-0723">Serine/threonine-protein kinase</keyword>
<reference evidence="7 8" key="1">
    <citation type="journal article" date="2019" name="Sci. Data">
        <title>Hybrid genome assembly and annotation of Danionella translucida.</title>
        <authorList>
            <person name="Kadobianskyi M."/>
            <person name="Schulze L."/>
            <person name="Schuelke M."/>
            <person name="Judkewitz B."/>
        </authorList>
    </citation>
    <scope>NUCLEOTIDE SEQUENCE [LARGE SCALE GENOMIC DNA]</scope>
    <source>
        <strain evidence="7 8">Bolton</strain>
    </source>
</reference>
<evidence type="ECO:0000313" key="8">
    <source>
        <dbReference type="Proteomes" id="UP000316079"/>
    </source>
</evidence>
<feature type="non-terminal residue" evidence="7">
    <location>
        <position position="1"/>
    </location>
</feature>
<evidence type="ECO:0000259" key="6">
    <source>
        <dbReference type="PROSITE" id="PS50011"/>
    </source>
</evidence>
<feature type="region of interest" description="Disordered" evidence="5">
    <location>
        <begin position="304"/>
        <end position="357"/>
    </location>
</feature>
<dbReference type="GO" id="GO:0004674">
    <property type="term" value="F:protein serine/threonine kinase activity"/>
    <property type="evidence" value="ECO:0007669"/>
    <property type="project" value="UniProtKB-KW"/>
</dbReference>
<dbReference type="STRING" id="623744.A0A553QZ34"/>
<feature type="binding site" evidence="3">
    <location>
        <position position="51"/>
    </location>
    <ligand>
        <name>ATP</name>
        <dbReference type="ChEBI" id="CHEBI:30616"/>
    </ligand>
</feature>
<dbReference type="InterPro" id="IPR008271">
    <property type="entry name" value="Ser/Thr_kinase_AS"/>
</dbReference>
<evidence type="ECO:0000256" key="5">
    <source>
        <dbReference type="SAM" id="MobiDB-lite"/>
    </source>
</evidence>
<name>A0A553QZ34_9TELE</name>
<dbReference type="SUPFAM" id="SSF56112">
    <property type="entry name" value="Protein kinase-like (PK-like)"/>
    <property type="match status" value="1"/>
</dbReference>
<dbReference type="EMBL" id="SRMA01025395">
    <property type="protein sequence ID" value="TRY95233.1"/>
    <property type="molecule type" value="Genomic_DNA"/>
</dbReference>
<accession>A0A553QZ34</accession>
<evidence type="ECO:0000313" key="7">
    <source>
        <dbReference type="EMBL" id="TRY95233.1"/>
    </source>
</evidence>
<dbReference type="PANTHER" id="PTHR24347">
    <property type="entry name" value="SERINE/THREONINE-PROTEIN KINASE"/>
    <property type="match status" value="1"/>
</dbReference>
<sequence>VEKKKCIKSTIVVTLLCVNCRYEVQALIGRGSFSRVVRAKHRQTHEPVAIKLLERRTGYQSYLVELGVLQRVKHQNVIQLKEVFQTPHRIYLVLELATGGELLERVIARGTFRERDATWALRMVVSGLTHLHSLGIIHRDLKPENLLYYHPGKDSRLIITDFGLAWWNKKLQGVSFENVESTVTSGQSVSACGGEQEAWAVRTLCGTPEFLAPETVARRPCGTPVDMWALGIISFILLSGSMPFQQSSQTRLFRAILNGRYNFSGDSFISELLTLEPGDRMSAQQALQHPWLLSMASSSSNKNLHRSISRNLQRQASRASGSSWRSSSSVLAPGSRISQRSGQRRIQVTLKTPLSED</sequence>
<evidence type="ECO:0000256" key="1">
    <source>
        <dbReference type="ARBA" id="ARBA00022741"/>
    </source>
</evidence>
<comment type="caution">
    <text evidence="7">The sequence shown here is derived from an EMBL/GenBank/DDBJ whole genome shotgun (WGS) entry which is preliminary data.</text>
</comment>
<gene>
    <name evidence="7" type="ORF">DNTS_023075</name>
</gene>
<dbReference type="Pfam" id="PF00069">
    <property type="entry name" value="Pkinase"/>
    <property type="match status" value="1"/>
</dbReference>
<protein>
    <recommendedName>
        <fullName evidence="6">Protein kinase domain-containing protein</fullName>
    </recommendedName>
</protein>
<keyword evidence="4" id="KW-0418">Kinase</keyword>
<keyword evidence="1 3" id="KW-0547">Nucleotide-binding</keyword>
<organism evidence="7 8">
    <name type="scientific">Danionella cerebrum</name>
    <dbReference type="NCBI Taxonomy" id="2873325"/>
    <lineage>
        <taxon>Eukaryota</taxon>
        <taxon>Metazoa</taxon>
        <taxon>Chordata</taxon>
        <taxon>Craniata</taxon>
        <taxon>Vertebrata</taxon>
        <taxon>Euteleostomi</taxon>
        <taxon>Actinopterygii</taxon>
        <taxon>Neopterygii</taxon>
        <taxon>Teleostei</taxon>
        <taxon>Ostariophysi</taxon>
        <taxon>Cypriniformes</taxon>
        <taxon>Danionidae</taxon>
        <taxon>Danioninae</taxon>
        <taxon>Danionella</taxon>
    </lineage>
</organism>
<dbReference type="GO" id="GO:0005524">
    <property type="term" value="F:ATP binding"/>
    <property type="evidence" value="ECO:0007669"/>
    <property type="project" value="UniProtKB-UniRule"/>
</dbReference>
<proteinExistence type="inferred from homology"/>
<dbReference type="PROSITE" id="PS00107">
    <property type="entry name" value="PROTEIN_KINASE_ATP"/>
    <property type="match status" value="1"/>
</dbReference>
<evidence type="ECO:0000256" key="3">
    <source>
        <dbReference type="PROSITE-ProRule" id="PRU10141"/>
    </source>
</evidence>